<evidence type="ECO:0000256" key="1">
    <source>
        <dbReference type="ARBA" id="ARBA00000142"/>
    </source>
</evidence>
<dbReference type="PANTHER" id="PTHR23417:SF14">
    <property type="entry name" value="PENTACOTRIPEPTIDE-REPEAT REGION OF PRORP DOMAIN-CONTAINING PROTEIN"/>
    <property type="match status" value="1"/>
</dbReference>
<evidence type="ECO:0000256" key="6">
    <source>
        <dbReference type="ARBA" id="ARBA00022694"/>
    </source>
</evidence>
<comment type="catalytic activity">
    <reaction evidence="1 7">
        <text>guanosine(46) in tRNA + S-adenosyl-L-methionine = N(7)-methylguanosine(46) in tRNA + S-adenosyl-L-homocysteine</text>
        <dbReference type="Rhea" id="RHEA:42708"/>
        <dbReference type="Rhea" id="RHEA-COMP:10188"/>
        <dbReference type="Rhea" id="RHEA-COMP:10189"/>
        <dbReference type="ChEBI" id="CHEBI:57856"/>
        <dbReference type="ChEBI" id="CHEBI:59789"/>
        <dbReference type="ChEBI" id="CHEBI:74269"/>
        <dbReference type="ChEBI" id="CHEBI:74480"/>
        <dbReference type="EC" id="2.1.1.33"/>
    </reaction>
</comment>
<evidence type="ECO:0000256" key="2">
    <source>
        <dbReference type="ARBA" id="ARBA00003015"/>
    </source>
</evidence>
<dbReference type="SUPFAM" id="SSF53335">
    <property type="entry name" value="S-adenosyl-L-methionine-dependent methyltransferases"/>
    <property type="match status" value="1"/>
</dbReference>
<accession>A0AAU7JVB9</accession>
<feature type="binding site" evidence="7">
    <location>
        <position position="132"/>
    </location>
    <ligand>
        <name>S-adenosyl-L-methionine</name>
        <dbReference type="ChEBI" id="CHEBI:59789"/>
    </ligand>
</feature>
<comment type="similarity">
    <text evidence="7">Belongs to the class I-like SAM-binding methyltransferase superfamily. TrmB family.</text>
</comment>
<evidence type="ECO:0000256" key="7">
    <source>
        <dbReference type="HAMAP-Rule" id="MF_01057"/>
    </source>
</evidence>
<dbReference type="HAMAP" id="MF_01057">
    <property type="entry name" value="tRNA_methyltr_TrmB"/>
    <property type="match status" value="1"/>
</dbReference>
<comment type="function">
    <text evidence="2 7">Catalyzes the formation of N(7)-methylguanine at position 46 (m7G46) in tRNA.</text>
</comment>
<evidence type="ECO:0000256" key="4">
    <source>
        <dbReference type="ARBA" id="ARBA00022679"/>
    </source>
</evidence>
<dbReference type="NCBIfam" id="TIGR00091">
    <property type="entry name" value="tRNA (guanosine(46)-N7)-methyltransferase TrmB"/>
    <property type="match status" value="1"/>
</dbReference>
<dbReference type="InterPro" id="IPR029063">
    <property type="entry name" value="SAM-dependent_MTases_sf"/>
</dbReference>
<feature type="binding site" evidence="7">
    <location>
        <position position="136"/>
    </location>
    <ligand>
        <name>substrate</name>
    </ligand>
</feature>
<evidence type="ECO:0000256" key="5">
    <source>
        <dbReference type="ARBA" id="ARBA00022691"/>
    </source>
</evidence>
<proteinExistence type="inferred from homology"/>
<dbReference type="GO" id="GO:0008176">
    <property type="term" value="F:tRNA (guanine(46)-N7)-methyltransferase activity"/>
    <property type="evidence" value="ECO:0007669"/>
    <property type="project" value="UniProtKB-UniRule"/>
</dbReference>
<keyword evidence="3 7" id="KW-0489">Methyltransferase</keyword>
<comment type="caution">
    <text evidence="7">Lacks conserved residue(s) required for the propagation of feature annotation.</text>
</comment>
<reference evidence="9" key="1">
    <citation type="submission" date="2024-05" db="EMBL/GenBank/DDBJ databases">
        <authorList>
            <person name="Kim S."/>
            <person name="Heo J."/>
            <person name="Choi H."/>
            <person name="Choi Y."/>
            <person name="Kwon S.-W."/>
            <person name="Kim Y."/>
        </authorList>
    </citation>
    <scope>NUCLEOTIDE SEQUENCE</scope>
    <source>
        <strain evidence="9">KACC 23699</strain>
    </source>
</reference>
<gene>
    <name evidence="7 9" type="primary">trmB</name>
    <name evidence="9" type="ORF">ABEG17_01385</name>
</gene>
<name>A0AAU7JVB9_9MICO</name>
<keyword evidence="5 7" id="KW-0949">S-adenosyl-L-methionine</keyword>
<feature type="binding site" evidence="7">
    <location>
        <position position="168"/>
    </location>
    <ligand>
        <name>substrate</name>
    </ligand>
</feature>
<dbReference type="RefSeq" id="WP_406831463.1">
    <property type="nucleotide sequence ID" value="NZ_CP157483.1"/>
</dbReference>
<dbReference type="Gene3D" id="3.40.50.150">
    <property type="entry name" value="Vaccinia Virus protein VP39"/>
    <property type="match status" value="1"/>
</dbReference>
<protein>
    <recommendedName>
        <fullName evidence="7">tRNA (guanine-N(7)-)-methyltransferase</fullName>
        <ecNumber evidence="7">2.1.1.33</ecNumber>
    </recommendedName>
    <alternativeName>
        <fullName evidence="7">tRNA (guanine(46)-N(7))-methyltransferase</fullName>
    </alternativeName>
    <alternativeName>
        <fullName evidence="7">tRNA(m7G46)-methyltransferase</fullName>
    </alternativeName>
</protein>
<dbReference type="PROSITE" id="PS51625">
    <property type="entry name" value="SAM_MT_TRMB"/>
    <property type="match status" value="1"/>
</dbReference>
<dbReference type="Pfam" id="PF02390">
    <property type="entry name" value="Methyltransf_4"/>
    <property type="match status" value="1"/>
</dbReference>
<feature type="binding site" evidence="7">
    <location>
        <position position="57"/>
    </location>
    <ligand>
        <name>S-adenosyl-L-methionine</name>
        <dbReference type="ChEBI" id="CHEBI:59789"/>
    </ligand>
</feature>
<dbReference type="EC" id="2.1.1.33" evidence="7"/>
<feature type="region of interest" description="Disordered" evidence="8">
    <location>
        <begin position="189"/>
        <end position="210"/>
    </location>
</feature>
<organism evidence="9">
    <name type="scientific">Pedococcus sp. KACC 23699</name>
    <dbReference type="NCBI Taxonomy" id="3149228"/>
    <lineage>
        <taxon>Bacteria</taxon>
        <taxon>Bacillati</taxon>
        <taxon>Actinomycetota</taxon>
        <taxon>Actinomycetes</taxon>
        <taxon>Micrococcales</taxon>
        <taxon>Intrasporangiaceae</taxon>
        <taxon>Pedococcus</taxon>
    </lineage>
</organism>
<sequence>MEPMRDTGRVRSYGARRGRLSALTLDRLERLVPRHEMPDGVLDPATAFGRSAPVVLEIGCGHGGAALAYAAAHPDHDLLAVDVFTPALARMLAEAERRGLDNLWMHRGDAVQLLEERIPPGSLAAVHLFFPDPWPKAKHAKRRFIAPYNLDLLASRLVAGGHLLVATDHPVHAAHVRAVLGSDQRFEVTEGERPSWRPTDGFEAKGHEAGRSTTEFSAVLVR</sequence>
<feature type="binding site" evidence="7">
    <location>
        <position position="109"/>
    </location>
    <ligand>
        <name>S-adenosyl-L-methionine</name>
        <dbReference type="ChEBI" id="CHEBI:59789"/>
    </ligand>
</feature>
<evidence type="ECO:0000313" key="9">
    <source>
        <dbReference type="EMBL" id="XBO44009.1"/>
    </source>
</evidence>
<dbReference type="PANTHER" id="PTHR23417">
    <property type="entry name" value="3-DEOXY-D-MANNO-OCTULOSONIC-ACID TRANSFERASE/TRNA GUANINE-N 7 - -METHYLTRANSFERASE"/>
    <property type="match status" value="1"/>
</dbReference>
<comment type="pathway">
    <text evidence="7">tRNA modification; N(7)-methylguanine-tRNA biosynthesis.</text>
</comment>
<feature type="binding site" evidence="7">
    <location>
        <position position="82"/>
    </location>
    <ligand>
        <name>S-adenosyl-L-methionine</name>
        <dbReference type="ChEBI" id="CHEBI:59789"/>
    </ligand>
</feature>
<keyword evidence="6 7" id="KW-0819">tRNA processing</keyword>
<evidence type="ECO:0000256" key="8">
    <source>
        <dbReference type="SAM" id="MobiDB-lite"/>
    </source>
</evidence>
<dbReference type="EMBL" id="CP157483">
    <property type="protein sequence ID" value="XBO44009.1"/>
    <property type="molecule type" value="Genomic_DNA"/>
</dbReference>
<dbReference type="InterPro" id="IPR003358">
    <property type="entry name" value="tRNA_(Gua-N-7)_MeTrfase_Trmb"/>
</dbReference>
<dbReference type="GO" id="GO:0043527">
    <property type="term" value="C:tRNA methyltransferase complex"/>
    <property type="evidence" value="ECO:0007669"/>
    <property type="project" value="TreeGrafter"/>
</dbReference>
<evidence type="ECO:0000256" key="3">
    <source>
        <dbReference type="ARBA" id="ARBA00022603"/>
    </source>
</evidence>
<dbReference type="InterPro" id="IPR055361">
    <property type="entry name" value="tRNA_methyltr_TrmB_bact"/>
</dbReference>
<keyword evidence="4 7" id="KW-0808">Transferase</keyword>
<dbReference type="AlphaFoldDB" id="A0AAU7JVB9"/>